<dbReference type="EMBL" id="JAKKPZ010000150">
    <property type="protein sequence ID" value="KAI1700286.1"/>
    <property type="molecule type" value="Genomic_DNA"/>
</dbReference>
<evidence type="ECO:0000313" key="3">
    <source>
        <dbReference type="Proteomes" id="UP001201812"/>
    </source>
</evidence>
<keyword evidence="3" id="KW-1185">Reference proteome</keyword>
<protein>
    <submittedName>
        <fullName evidence="2">Uncharacterized protein</fullName>
    </submittedName>
</protein>
<evidence type="ECO:0000256" key="1">
    <source>
        <dbReference type="SAM" id="SignalP"/>
    </source>
</evidence>
<feature type="signal peptide" evidence="1">
    <location>
        <begin position="1"/>
        <end position="20"/>
    </location>
</feature>
<sequence>MPWPLFLLVISACLIQNIQTAPKAIAYGNKKDLGSGSAPQTGCPNCKITPCRQCQGLTHAAGPWGLNDSVELLKLTCRVERDYQYFCSQIRGKEMEFVDTVYRHLKSDKDDWIPVETCAIYSVCDPSS</sequence>
<dbReference type="Proteomes" id="UP001201812">
    <property type="component" value="Unassembled WGS sequence"/>
</dbReference>
<reference evidence="2" key="1">
    <citation type="submission" date="2022-01" db="EMBL/GenBank/DDBJ databases">
        <title>Genome Sequence Resource for Two Populations of Ditylenchus destructor, the Migratory Endoparasitic Phytonematode.</title>
        <authorList>
            <person name="Zhang H."/>
            <person name="Lin R."/>
            <person name="Xie B."/>
        </authorList>
    </citation>
    <scope>NUCLEOTIDE SEQUENCE</scope>
    <source>
        <strain evidence="2">BazhouSP</strain>
    </source>
</reference>
<organism evidence="2 3">
    <name type="scientific">Ditylenchus destructor</name>
    <dbReference type="NCBI Taxonomy" id="166010"/>
    <lineage>
        <taxon>Eukaryota</taxon>
        <taxon>Metazoa</taxon>
        <taxon>Ecdysozoa</taxon>
        <taxon>Nematoda</taxon>
        <taxon>Chromadorea</taxon>
        <taxon>Rhabditida</taxon>
        <taxon>Tylenchina</taxon>
        <taxon>Tylenchomorpha</taxon>
        <taxon>Sphaerularioidea</taxon>
        <taxon>Anguinidae</taxon>
        <taxon>Anguininae</taxon>
        <taxon>Ditylenchus</taxon>
    </lineage>
</organism>
<accession>A0AAD4MNE1</accession>
<feature type="chain" id="PRO_5042009594" evidence="1">
    <location>
        <begin position="21"/>
        <end position="128"/>
    </location>
</feature>
<dbReference type="AlphaFoldDB" id="A0AAD4MNE1"/>
<comment type="caution">
    <text evidence="2">The sequence shown here is derived from an EMBL/GenBank/DDBJ whole genome shotgun (WGS) entry which is preliminary data.</text>
</comment>
<keyword evidence="1" id="KW-0732">Signal</keyword>
<evidence type="ECO:0000313" key="2">
    <source>
        <dbReference type="EMBL" id="KAI1700286.1"/>
    </source>
</evidence>
<name>A0AAD4MNE1_9BILA</name>
<proteinExistence type="predicted"/>
<gene>
    <name evidence="2" type="ORF">DdX_16805</name>
</gene>